<dbReference type="AlphaFoldDB" id="A0AAD4C5C5"/>
<comment type="caution">
    <text evidence="5">The sequence shown here is derived from an EMBL/GenBank/DDBJ whole genome shotgun (WGS) entry which is preliminary data.</text>
</comment>
<organism evidence="5 6">
    <name type="scientific">Boletus edulis BED1</name>
    <dbReference type="NCBI Taxonomy" id="1328754"/>
    <lineage>
        <taxon>Eukaryota</taxon>
        <taxon>Fungi</taxon>
        <taxon>Dikarya</taxon>
        <taxon>Basidiomycota</taxon>
        <taxon>Agaricomycotina</taxon>
        <taxon>Agaricomycetes</taxon>
        <taxon>Agaricomycetidae</taxon>
        <taxon>Boletales</taxon>
        <taxon>Boletineae</taxon>
        <taxon>Boletaceae</taxon>
        <taxon>Boletoideae</taxon>
        <taxon>Boletus</taxon>
    </lineage>
</organism>
<dbReference type="InterPro" id="IPR036322">
    <property type="entry name" value="WD40_repeat_dom_sf"/>
</dbReference>
<evidence type="ECO:0000256" key="2">
    <source>
        <dbReference type="ARBA" id="ARBA00007861"/>
    </source>
</evidence>
<evidence type="ECO:0000256" key="3">
    <source>
        <dbReference type="ARBA" id="ARBA00011187"/>
    </source>
</evidence>
<evidence type="ECO:0000313" key="5">
    <source>
        <dbReference type="EMBL" id="KAF8448008.1"/>
    </source>
</evidence>
<gene>
    <name evidence="5" type="ORF">L210DRAFT_978645</name>
</gene>
<reference evidence="5" key="1">
    <citation type="submission" date="2019-10" db="EMBL/GenBank/DDBJ databases">
        <authorList>
            <consortium name="DOE Joint Genome Institute"/>
            <person name="Kuo A."/>
            <person name="Miyauchi S."/>
            <person name="Kiss E."/>
            <person name="Drula E."/>
            <person name="Kohler A."/>
            <person name="Sanchez-Garcia M."/>
            <person name="Andreopoulos B."/>
            <person name="Barry K.W."/>
            <person name="Bonito G."/>
            <person name="Buee M."/>
            <person name="Carver A."/>
            <person name="Chen C."/>
            <person name="Cichocki N."/>
            <person name="Clum A."/>
            <person name="Culley D."/>
            <person name="Crous P.W."/>
            <person name="Fauchery L."/>
            <person name="Girlanda M."/>
            <person name="Hayes R."/>
            <person name="Keri Z."/>
            <person name="LaButti K."/>
            <person name="Lipzen A."/>
            <person name="Lombard V."/>
            <person name="Magnuson J."/>
            <person name="Maillard F."/>
            <person name="Morin E."/>
            <person name="Murat C."/>
            <person name="Nolan M."/>
            <person name="Ohm R."/>
            <person name="Pangilinan J."/>
            <person name="Pereira M."/>
            <person name="Perotto S."/>
            <person name="Peter M."/>
            <person name="Riley R."/>
            <person name="Sitrit Y."/>
            <person name="Stielow B."/>
            <person name="Szollosi G."/>
            <person name="Zifcakova L."/>
            <person name="Stursova M."/>
            <person name="Spatafora J.W."/>
            <person name="Tedersoo L."/>
            <person name="Vaario L.-M."/>
            <person name="Yamada A."/>
            <person name="Yan M."/>
            <person name="Wang P."/>
            <person name="Xu J."/>
            <person name="Bruns T."/>
            <person name="Baldrian P."/>
            <person name="Vilgalys R."/>
            <person name="Henrissat B."/>
            <person name="Grigoriev I.V."/>
            <person name="Hibbett D."/>
            <person name="Nagy L.G."/>
            <person name="Martin F.M."/>
        </authorList>
    </citation>
    <scope>NUCLEOTIDE SEQUENCE</scope>
    <source>
        <strain evidence="5">BED1</strain>
    </source>
</reference>
<dbReference type="Proteomes" id="UP001194468">
    <property type="component" value="Unassembled WGS sequence"/>
</dbReference>
<evidence type="ECO:0000256" key="4">
    <source>
        <dbReference type="ARBA" id="ARBA00014234"/>
    </source>
</evidence>
<protein>
    <recommendedName>
        <fullName evidence="4">Ribosome biogenesis protein NSA1</fullName>
    </recommendedName>
</protein>
<proteinExistence type="inferred from homology"/>
<name>A0AAD4C5C5_BOLED</name>
<dbReference type="GO" id="GO:0005730">
    <property type="term" value="C:nucleolus"/>
    <property type="evidence" value="ECO:0007669"/>
    <property type="project" value="InterPro"/>
</dbReference>
<reference evidence="5" key="2">
    <citation type="journal article" date="2020" name="Nat. Commun.">
        <title>Large-scale genome sequencing of mycorrhizal fungi provides insights into the early evolution of symbiotic traits.</title>
        <authorList>
            <person name="Miyauchi S."/>
            <person name="Kiss E."/>
            <person name="Kuo A."/>
            <person name="Drula E."/>
            <person name="Kohler A."/>
            <person name="Sanchez-Garcia M."/>
            <person name="Morin E."/>
            <person name="Andreopoulos B."/>
            <person name="Barry K.W."/>
            <person name="Bonito G."/>
            <person name="Buee M."/>
            <person name="Carver A."/>
            <person name="Chen C."/>
            <person name="Cichocki N."/>
            <person name="Clum A."/>
            <person name="Culley D."/>
            <person name="Crous P.W."/>
            <person name="Fauchery L."/>
            <person name="Girlanda M."/>
            <person name="Hayes R.D."/>
            <person name="Keri Z."/>
            <person name="LaButti K."/>
            <person name="Lipzen A."/>
            <person name="Lombard V."/>
            <person name="Magnuson J."/>
            <person name="Maillard F."/>
            <person name="Murat C."/>
            <person name="Nolan M."/>
            <person name="Ohm R.A."/>
            <person name="Pangilinan J."/>
            <person name="Pereira M.F."/>
            <person name="Perotto S."/>
            <person name="Peter M."/>
            <person name="Pfister S."/>
            <person name="Riley R."/>
            <person name="Sitrit Y."/>
            <person name="Stielow J.B."/>
            <person name="Szollosi G."/>
            <person name="Zifcakova L."/>
            <person name="Stursova M."/>
            <person name="Spatafora J.W."/>
            <person name="Tedersoo L."/>
            <person name="Vaario L.M."/>
            <person name="Yamada A."/>
            <person name="Yan M."/>
            <person name="Wang P."/>
            <person name="Xu J."/>
            <person name="Bruns T."/>
            <person name="Baldrian P."/>
            <person name="Vilgalys R."/>
            <person name="Dunand C."/>
            <person name="Henrissat B."/>
            <person name="Grigoriev I.V."/>
            <person name="Hibbett D."/>
            <person name="Nagy L.G."/>
            <person name="Martin F.M."/>
        </authorList>
    </citation>
    <scope>NUCLEOTIDE SEQUENCE</scope>
    <source>
        <strain evidence="5">BED1</strain>
    </source>
</reference>
<dbReference type="InterPro" id="IPR037379">
    <property type="entry name" value="WDR74/Nsa1"/>
</dbReference>
<dbReference type="GO" id="GO:0042273">
    <property type="term" value="P:ribosomal large subunit biogenesis"/>
    <property type="evidence" value="ECO:0007669"/>
    <property type="project" value="InterPro"/>
</dbReference>
<keyword evidence="6" id="KW-1185">Reference proteome</keyword>
<accession>A0AAD4C5C5</accession>
<dbReference type="PANTHER" id="PTHR16038">
    <property type="entry name" value="NOP SEVEN ASSOCIATED PROTEIN 1"/>
    <property type="match status" value="1"/>
</dbReference>
<comment type="similarity">
    <text evidence="2">Belongs to the NSA1 family.</text>
</comment>
<dbReference type="Gene3D" id="2.130.10.10">
    <property type="entry name" value="YVTN repeat-like/Quinoprotein amine dehydrogenase"/>
    <property type="match status" value="2"/>
</dbReference>
<dbReference type="PANTHER" id="PTHR16038:SF4">
    <property type="entry name" value="WD REPEAT-CONTAINING PROTEIN 74"/>
    <property type="match status" value="1"/>
</dbReference>
<comment type="subunit">
    <text evidence="3">Component of the pre-66S ribosomal particle.</text>
</comment>
<dbReference type="SUPFAM" id="SSF50978">
    <property type="entry name" value="WD40 repeat-like"/>
    <property type="match status" value="1"/>
</dbReference>
<evidence type="ECO:0000313" key="6">
    <source>
        <dbReference type="Proteomes" id="UP001194468"/>
    </source>
</evidence>
<dbReference type="GO" id="GO:0030687">
    <property type="term" value="C:preribosome, large subunit precursor"/>
    <property type="evidence" value="ECO:0007669"/>
    <property type="project" value="TreeGrafter"/>
</dbReference>
<evidence type="ECO:0000256" key="1">
    <source>
        <dbReference type="ARBA" id="ARBA00002889"/>
    </source>
</evidence>
<dbReference type="EMBL" id="WHUW01000004">
    <property type="protein sequence ID" value="KAF8448008.1"/>
    <property type="molecule type" value="Genomic_DNA"/>
</dbReference>
<sequence length="399" mass="43718">MPRFLTGDELGNIKSVSYDPDASPENKLLLKTLHNGTLAGRAQGIQKLAMTTSSPTLLASAHADGTLCLKSLTGEDDLEQLHQWKETRFKADQSFVGLAATQNTVYSCASNGALRRTSTSDEVSPTHTLGALPSRLMDWRLGPDQETFAYGGDEVEVSIWNIERAFESRSDGAAASPGSKKRKKAETLFPGEVWRAKNVANDYLGLRQPIHNTCLTYMSPSSSSHQTQILAGTRFGDLRRYDTRSGRRPVSDFKGVGKAGGVKSVENGSVEHDPAVISSQIFVSDQGTNVFAFDLRNGRVSYGYKGISGAVNSLAVAPSFLASVSLDRFTRIHSTFPPATEVGKQQEEKGIVLDKVYMTTVPTIVVWDQNAMRNPHANTKEDEGDVWEQMKRIEERNQE</sequence>
<dbReference type="CDD" id="cd22857">
    <property type="entry name" value="WDR74"/>
    <property type="match status" value="1"/>
</dbReference>
<comment type="function">
    <text evidence="1">Involved in the biogenesis of the 60S ribosomal subunit.</text>
</comment>
<dbReference type="InterPro" id="IPR015943">
    <property type="entry name" value="WD40/YVTN_repeat-like_dom_sf"/>
</dbReference>